<reference evidence="4" key="1">
    <citation type="submission" date="2022-11" db="EMBL/GenBank/DDBJ databases">
        <authorList>
            <person name="Petersen C."/>
        </authorList>
    </citation>
    <scope>NUCLEOTIDE SEQUENCE</scope>
    <source>
        <strain evidence="4">IBT 23319</strain>
    </source>
</reference>
<evidence type="ECO:0000313" key="5">
    <source>
        <dbReference type="Proteomes" id="UP001147733"/>
    </source>
</evidence>
<sequence>MASSFDRATSVADRDVDIDHEDGGLDGEYSMLADAGYSGDVDYYALLGLSTDPPPTDADIRSAYRNLTLSFHPDKQPPHLQEAARQHFNQIQEAYNVLIDSQKRMVYDMMGAEGVKREWGHLGAMGREGEAETQEVGVKAMSPTQFRQWFLKTMKKRERKAIESLVGARSALTLGVDASNTITVEDDDDVTFHIPSPKLVTYGLKYNFETPIPVPDFLRASPGEDTAEEDSIEEEEDLLQLTISTGVKGRLQRPVQPITVTYEGHENEEEEIQVPLPPVLVGNALELGATVSPNFKGLLGTRGIWNRFPFSFLKESNVSFGALLLPTPAFTTTFVRSYQPVPGITPFNVAATTTIQRSLGQCPPSFQVQATKQLTERKVAVLTWNSGLLQWPGFLLEAFPALGLTAETFYAAMEDSSALQLALKSFSKPSKSQASHDGDFDDEEARRLEAEKEDIDRSEEAWDIALALAPGGAGIGLNYSRNLFSGKPTDDPAKSEWSSEGYFPMAKMDEARAVKLEVSTSLHSDGSIGWTVKGTRLISENTRIGLGVGITANNVAMTVTWKRLGQRINLPVVVMPHRHHDAAALAAVFPWLAYCAVEFGYVRPRNRKLRRQAVARRHKELNKLVPKKRAESEQAIEMMAEQVQRRQAREESHDGLVITKAEYGYYPSQSKKPKTGFTEPRVIDVTIPVAALVDRGQLVISKKMVKFQIMGFHDPAPLLPKRLKVWYNFQGQEHFVELGDKEGVACPLRAHVISH</sequence>
<protein>
    <recommendedName>
        <fullName evidence="3">J domain-containing protein</fullName>
    </recommendedName>
</protein>
<feature type="region of interest" description="Disordered" evidence="2">
    <location>
        <begin position="429"/>
        <end position="454"/>
    </location>
</feature>
<dbReference type="InterPro" id="IPR024586">
    <property type="entry name" value="DnaJ-like_C11_C"/>
</dbReference>
<dbReference type="AlphaFoldDB" id="A0A9W9TU29"/>
<feature type="compositionally biased region" description="Basic and acidic residues" evidence="2">
    <location>
        <begin position="434"/>
        <end position="454"/>
    </location>
</feature>
<dbReference type="InterPro" id="IPR036869">
    <property type="entry name" value="J_dom_sf"/>
</dbReference>
<dbReference type="PANTHER" id="PTHR44157:SF1">
    <property type="entry name" value="DNAJ HOMOLOG SUBFAMILY C MEMBER 11"/>
    <property type="match status" value="1"/>
</dbReference>
<dbReference type="InterPro" id="IPR052243">
    <property type="entry name" value="Mito_inner_membrane_organizer"/>
</dbReference>
<gene>
    <name evidence="4" type="ORF">N7469_002828</name>
</gene>
<accession>A0A9W9TU29</accession>
<dbReference type="SUPFAM" id="SSF46565">
    <property type="entry name" value="Chaperone J-domain"/>
    <property type="match status" value="1"/>
</dbReference>
<dbReference type="InterPro" id="IPR001623">
    <property type="entry name" value="DnaJ_domain"/>
</dbReference>
<evidence type="ECO:0000313" key="4">
    <source>
        <dbReference type="EMBL" id="KAJ5241237.1"/>
    </source>
</evidence>
<feature type="domain" description="J" evidence="3">
    <location>
        <begin position="42"/>
        <end position="111"/>
    </location>
</feature>
<dbReference type="OrthoDB" id="666364at2759"/>
<name>A0A9W9TU29_PENCI</name>
<dbReference type="SMART" id="SM00271">
    <property type="entry name" value="DnaJ"/>
    <property type="match status" value="1"/>
</dbReference>
<keyword evidence="5" id="KW-1185">Reference proteome</keyword>
<dbReference type="Pfam" id="PF11875">
    <property type="entry name" value="DnaJ-like_C11_C"/>
    <property type="match status" value="1"/>
</dbReference>
<dbReference type="PROSITE" id="PS00636">
    <property type="entry name" value="DNAJ_1"/>
    <property type="match status" value="1"/>
</dbReference>
<proteinExistence type="predicted"/>
<evidence type="ECO:0000256" key="2">
    <source>
        <dbReference type="SAM" id="MobiDB-lite"/>
    </source>
</evidence>
<dbReference type="RefSeq" id="XP_056504242.1">
    <property type="nucleotide sequence ID" value="XM_056641748.1"/>
</dbReference>
<dbReference type="PANTHER" id="PTHR44157">
    <property type="entry name" value="DNAJ HOMOLOG SUBFAMILY C MEMBER 11"/>
    <property type="match status" value="1"/>
</dbReference>
<dbReference type="GO" id="GO:0042407">
    <property type="term" value="P:cristae formation"/>
    <property type="evidence" value="ECO:0007669"/>
    <property type="project" value="TreeGrafter"/>
</dbReference>
<organism evidence="4 5">
    <name type="scientific">Penicillium citrinum</name>
    <dbReference type="NCBI Taxonomy" id="5077"/>
    <lineage>
        <taxon>Eukaryota</taxon>
        <taxon>Fungi</taxon>
        <taxon>Dikarya</taxon>
        <taxon>Ascomycota</taxon>
        <taxon>Pezizomycotina</taxon>
        <taxon>Eurotiomycetes</taxon>
        <taxon>Eurotiomycetidae</taxon>
        <taxon>Eurotiales</taxon>
        <taxon>Aspergillaceae</taxon>
        <taxon>Penicillium</taxon>
    </lineage>
</organism>
<dbReference type="PRINTS" id="PR00625">
    <property type="entry name" value="JDOMAIN"/>
</dbReference>
<reference evidence="4" key="2">
    <citation type="journal article" date="2023" name="IMA Fungus">
        <title>Comparative genomic study of the Penicillium genus elucidates a diverse pangenome and 15 lateral gene transfer events.</title>
        <authorList>
            <person name="Petersen C."/>
            <person name="Sorensen T."/>
            <person name="Nielsen M.R."/>
            <person name="Sondergaard T.E."/>
            <person name="Sorensen J.L."/>
            <person name="Fitzpatrick D.A."/>
            <person name="Frisvad J.C."/>
            <person name="Nielsen K.L."/>
        </authorList>
    </citation>
    <scope>NUCLEOTIDE SEQUENCE</scope>
    <source>
        <strain evidence="4">IBT 23319</strain>
    </source>
</reference>
<dbReference type="GeneID" id="81380915"/>
<dbReference type="EMBL" id="JAPQKT010000002">
    <property type="protein sequence ID" value="KAJ5241237.1"/>
    <property type="molecule type" value="Genomic_DNA"/>
</dbReference>
<evidence type="ECO:0000259" key="3">
    <source>
        <dbReference type="PROSITE" id="PS50076"/>
    </source>
</evidence>
<dbReference type="Pfam" id="PF00226">
    <property type="entry name" value="DnaJ"/>
    <property type="match status" value="1"/>
</dbReference>
<dbReference type="Proteomes" id="UP001147733">
    <property type="component" value="Unassembled WGS sequence"/>
</dbReference>
<keyword evidence="1" id="KW-0143">Chaperone</keyword>
<comment type="caution">
    <text evidence="4">The sequence shown here is derived from an EMBL/GenBank/DDBJ whole genome shotgun (WGS) entry which is preliminary data.</text>
</comment>
<dbReference type="PROSITE" id="PS50076">
    <property type="entry name" value="DNAJ_2"/>
    <property type="match status" value="1"/>
</dbReference>
<dbReference type="CDD" id="cd06257">
    <property type="entry name" value="DnaJ"/>
    <property type="match status" value="1"/>
</dbReference>
<dbReference type="InterPro" id="IPR018253">
    <property type="entry name" value="DnaJ_domain_CS"/>
</dbReference>
<dbReference type="GO" id="GO:0005739">
    <property type="term" value="C:mitochondrion"/>
    <property type="evidence" value="ECO:0007669"/>
    <property type="project" value="GOC"/>
</dbReference>
<dbReference type="Gene3D" id="1.10.287.110">
    <property type="entry name" value="DnaJ domain"/>
    <property type="match status" value="1"/>
</dbReference>
<evidence type="ECO:0000256" key="1">
    <source>
        <dbReference type="ARBA" id="ARBA00023186"/>
    </source>
</evidence>